<name>A0ABD2HRE1_9BILA</name>
<dbReference type="Proteomes" id="UP001620626">
    <property type="component" value="Unassembled WGS sequence"/>
</dbReference>
<organism evidence="3 4">
    <name type="scientific">Heterodera trifolii</name>
    <dbReference type="NCBI Taxonomy" id="157864"/>
    <lineage>
        <taxon>Eukaryota</taxon>
        <taxon>Metazoa</taxon>
        <taxon>Ecdysozoa</taxon>
        <taxon>Nematoda</taxon>
        <taxon>Chromadorea</taxon>
        <taxon>Rhabditida</taxon>
        <taxon>Tylenchina</taxon>
        <taxon>Tylenchomorpha</taxon>
        <taxon>Tylenchoidea</taxon>
        <taxon>Heteroderidae</taxon>
        <taxon>Heteroderinae</taxon>
        <taxon>Heterodera</taxon>
    </lineage>
</organism>
<evidence type="ECO:0000313" key="4">
    <source>
        <dbReference type="Proteomes" id="UP001620626"/>
    </source>
</evidence>
<evidence type="ECO:0000256" key="1">
    <source>
        <dbReference type="SAM" id="MobiDB-lite"/>
    </source>
</evidence>
<gene>
    <name evidence="3" type="ORF">niasHT_034386</name>
</gene>
<keyword evidence="2" id="KW-1133">Transmembrane helix</keyword>
<evidence type="ECO:0000256" key="2">
    <source>
        <dbReference type="SAM" id="Phobius"/>
    </source>
</evidence>
<reference evidence="3 4" key="1">
    <citation type="submission" date="2024-10" db="EMBL/GenBank/DDBJ databases">
        <authorList>
            <person name="Kim D."/>
        </authorList>
    </citation>
    <scope>NUCLEOTIDE SEQUENCE [LARGE SCALE GENOMIC DNA]</scope>
    <source>
        <strain evidence="3">BH-2024</strain>
    </source>
</reference>
<comment type="caution">
    <text evidence="3">The sequence shown here is derived from an EMBL/GenBank/DDBJ whole genome shotgun (WGS) entry which is preliminary data.</text>
</comment>
<keyword evidence="4" id="KW-1185">Reference proteome</keyword>
<sequence length="332" mass="38596">MNLGNIYEDEENEKEKGENEGGKKGERERKGRREKRRKSEKEKAKKILKLILSTINDGNIMALNKLTTKGDRLPKRRRRKKRQFPLAIVGVLVAMAVLVIILYFVCSGQCSYSSGEKYADIDGDIEAGTAHGPHRPSEIRVKFRYGSEDRDREGNRKTDHVYIVVGKYEYDYTTGGARARNKNWRKNFPTKTFSFTPRLHVDGDLKRVSQILERMKNGKWSNGSLDSFRLCLDFAYQFVCLLRNGECPPKEQWPETFTDFDRRWVRKVNGRLSVYDKRYRNSAQNSELSRDTTEVANEMPETASATVPTWLTMVEEDEYPWTLAGYFEDEWA</sequence>
<proteinExistence type="predicted"/>
<protein>
    <submittedName>
        <fullName evidence="3">Uncharacterized protein</fullName>
    </submittedName>
</protein>
<keyword evidence="2" id="KW-0812">Transmembrane</keyword>
<keyword evidence="2" id="KW-0472">Membrane</keyword>
<dbReference type="AlphaFoldDB" id="A0ABD2HRE1"/>
<feature type="compositionally biased region" description="Basic and acidic residues" evidence="1">
    <location>
        <begin position="13"/>
        <end position="41"/>
    </location>
</feature>
<feature type="transmembrane region" description="Helical" evidence="2">
    <location>
        <begin position="84"/>
        <end position="105"/>
    </location>
</feature>
<evidence type="ECO:0000313" key="3">
    <source>
        <dbReference type="EMBL" id="KAL3069156.1"/>
    </source>
</evidence>
<feature type="region of interest" description="Disordered" evidence="1">
    <location>
        <begin position="1"/>
        <end position="41"/>
    </location>
</feature>
<dbReference type="EMBL" id="JBICBT010001397">
    <property type="protein sequence ID" value="KAL3069156.1"/>
    <property type="molecule type" value="Genomic_DNA"/>
</dbReference>
<accession>A0ABD2HRE1</accession>